<proteinExistence type="predicted"/>
<protein>
    <submittedName>
        <fullName evidence="2">Uncharacterized protein</fullName>
    </submittedName>
</protein>
<sequence>MATAVRRRWRTCAAMSTTAAPSQPAGGALKGRRQAVCHGVSGPVRRRASNGERRCGRSSSGGGGGAEPEGNCQADVSRPRRGTVERQSKTARARW</sequence>
<evidence type="ECO:0000256" key="1">
    <source>
        <dbReference type="SAM" id="MobiDB-lite"/>
    </source>
</evidence>
<dbReference type="Proteomes" id="UP000008022">
    <property type="component" value="Unassembled WGS sequence"/>
</dbReference>
<dbReference type="Gramene" id="ORUFI08G05560.1">
    <property type="protein sequence ID" value="ORUFI08G05560.1"/>
    <property type="gene ID" value="ORUFI08G05560"/>
</dbReference>
<reference evidence="2" key="2">
    <citation type="submission" date="2015-06" db="UniProtKB">
        <authorList>
            <consortium name="EnsemblPlants"/>
        </authorList>
    </citation>
    <scope>IDENTIFICATION</scope>
</reference>
<feature type="region of interest" description="Disordered" evidence="1">
    <location>
        <begin position="1"/>
        <end position="95"/>
    </location>
</feature>
<evidence type="ECO:0000313" key="2">
    <source>
        <dbReference type="EnsemblPlants" id="ORUFI08G05560.1"/>
    </source>
</evidence>
<dbReference type="HOGENOM" id="CLU_2376565_0_0_1"/>
<keyword evidence="3" id="KW-1185">Reference proteome</keyword>
<organism evidence="2 3">
    <name type="scientific">Oryza rufipogon</name>
    <name type="common">Brownbeard rice</name>
    <name type="synonym">Asian wild rice</name>
    <dbReference type="NCBI Taxonomy" id="4529"/>
    <lineage>
        <taxon>Eukaryota</taxon>
        <taxon>Viridiplantae</taxon>
        <taxon>Streptophyta</taxon>
        <taxon>Embryophyta</taxon>
        <taxon>Tracheophyta</taxon>
        <taxon>Spermatophyta</taxon>
        <taxon>Magnoliopsida</taxon>
        <taxon>Liliopsida</taxon>
        <taxon>Poales</taxon>
        <taxon>Poaceae</taxon>
        <taxon>BOP clade</taxon>
        <taxon>Oryzoideae</taxon>
        <taxon>Oryzeae</taxon>
        <taxon>Oryzinae</taxon>
        <taxon>Oryza</taxon>
    </lineage>
</organism>
<dbReference type="AlphaFoldDB" id="A0A0E0QF75"/>
<evidence type="ECO:0000313" key="3">
    <source>
        <dbReference type="Proteomes" id="UP000008022"/>
    </source>
</evidence>
<accession>A0A0E0QF75</accession>
<reference evidence="3" key="1">
    <citation type="submission" date="2013-06" db="EMBL/GenBank/DDBJ databases">
        <authorList>
            <person name="Zhao Q."/>
        </authorList>
    </citation>
    <scope>NUCLEOTIDE SEQUENCE</scope>
    <source>
        <strain evidence="3">cv. W1943</strain>
    </source>
</reference>
<name>A0A0E0QF75_ORYRU</name>
<dbReference type="EnsemblPlants" id="ORUFI08G05560.1">
    <property type="protein sequence ID" value="ORUFI08G05560.1"/>
    <property type="gene ID" value="ORUFI08G05560"/>
</dbReference>
<feature type="compositionally biased region" description="Basic residues" evidence="1">
    <location>
        <begin position="1"/>
        <end position="10"/>
    </location>
</feature>